<evidence type="ECO:0000256" key="2">
    <source>
        <dbReference type="ARBA" id="ARBA00022862"/>
    </source>
</evidence>
<dbReference type="SUPFAM" id="SSF52833">
    <property type="entry name" value="Thioredoxin-like"/>
    <property type="match status" value="1"/>
</dbReference>
<evidence type="ECO:0000256" key="1">
    <source>
        <dbReference type="ARBA" id="ARBA00022559"/>
    </source>
</evidence>
<evidence type="ECO:0000256" key="3">
    <source>
        <dbReference type="ARBA" id="ARBA00023002"/>
    </source>
</evidence>
<sequence>MISTGDKLPSMDLMVMTDDGPAKQASSEIFDGKKVVLFAVPGAFTPTCTLNHLPGYVENAEAIKAKGVDEIAVIAVNDPFVTKAWADQANAKGKVTFLSDWDAGFTKAIGMDTDLSAAGLGQRSKRFSMIVDNGVVTALNIEEAPGEATVSGAAKMLETL</sequence>
<dbReference type="Gene3D" id="3.40.30.10">
    <property type="entry name" value="Glutaredoxin"/>
    <property type="match status" value="1"/>
</dbReference>
<evidence type="ECO:0000256" key="6">
    <source>
        <dbReference type="RuleBase" id="RU366011"/>
    </source>
</evidence>
<dbReference type="PROSITE" id="PS51352">
    <property type="entry name" value="THIOREDOXIN_2"/>
    <property type="match status" value="1"/>
</dbReference>
<gene>
    <name evidence="8" type="ORF">SU32_09695</name>
</gene>
<dbReference type="GO" id="GO:0034599">
    <property type="term" value="P:cellular response to oxidative stress"/>
    <property type="evidence" value="ECO:0007669"/>
    <property type="project" value="InterPro"/>
</dbReference>
<keyword evidence="3 6" id="KW-0560">Oxidoreductase</keyword>
<evidence type="ECO:0000259" key="7">
    <source>
        <dbReference type="PROSITE" id="PS51352"/>
    </source>
</evidence>
<dbReference type="InterPro" id="IPR013740">
    <property type="entry name" value="Redoxin"/>
</dbReference>
<dbReference type="OrthoDB" id="9800621at2"/>
<dbReference type="EMBL" id="JXMU01000013">
    <property type="protein sequence ID" value="KPB01160.1"/>
    <property type="molecule type" value="Genomic_DNA"/>
</dbReference>
<dbReference type="GO" id="GO:0008379">
    <property type="term" value="F:thioredoxin peroxidase activity"/>
    <property type="evidence" value="ECO:0007669"/>
    <property type="project" value="InterPro"/>
</dbReference>
<evidence type="ECO:0000256" key="4">
    <source>
        <dbReference type="ARBA" id="ARBA00023284"/>
    </source>
</evidence>
<dbReference type="PANTHER" id="PTHR10430">
    <property type="entry name" value="PEROXIREDOXIN"/>
    <property type="match status" value="1"/>
</dbReference>
<accession>A0A0M9GMC9</accession>
<dbReference type="InterPro" id="IPR037944">
    <property type="entry name" value="PRX5-like"/>
</dbReference>
<dbReference type="EC" id="1.11.1.27" evidence="6"/>
<name>A0A0M9GMC9_9HYPH</name>
<dbReference type="FunFam" id="3.40.30.10:FF:000020">
    <property type="entry name" value="Peroxiredoxin"/>
    <property type="match status" value="1"/>
</dbReference>
<dbReference type="Pfam" id="PF08534">
    <property type="entry name" value="Redoxin"/>
    <property type="match status" value="1"/>
</dbReference>
<dbReference type="CDD" id="cd03013">
    <property type="entry name" value="PRX5_like"/>
    <property type="match status" value="1"/>
</dbReference>
<comment type="function">
    <text evidence="6">Thiol-specific peroxidase that catalyzes the reduction of hydrogen peroxide and organic hydroperoxides to water and alcohols, respectively. Plays a role in cell protection against oxidative stress by detoxifying peroxides.</text>
</comment>
<dbReference type="RefSeq" id="WP_053999160.1">
    <property type="nucleotide sequence ID" value="NZ_JXMU01000013.1"/>
</dbReference>
<reference evidence="8 9" key="1">
    <citation type="submission" date="2015-01" db="EMBL/GenBank/DDBJ databases">
        <title>Ahrensia donghaiensis sp. nov., a novel dimethylsulphoniopropionate-cleavage bacterium isolated from seawater and emended descriptions of the genus Ahrensia and Ahrensia kielensis.</title>
        <authorList>
            <person name="Liu J."/>
        </authorList>
    </citation>
    <scope>NUCLEOTIDE SEQUENCE [LARGE SCALE GENOMIC DNA]</scope>
    <source>
        <strain evidence="8 9">LZD062</strain>
    </source>
</reference>
<organism evidence="8 9">
    <name type="scientific">Ahrensia marina</name>
    <dbReference type="NCBI Taxonomy" id="1514904"/>
    <lineage>
        <taxon>Bacteria</taxon>
        <taxon>Pseudomonadati</taxon>
        <taxon>Pseudomonadota</taxon>
        <taxon>Alphaproteobacteria</taxon>
        <taxon>Hyphomicrobiales</taxon>
        <taxon>Ahrensiaceae</taxon>
        <taxon>Ahrensia</taxon>
    </lineage>
</organism>
<feature type="active site" description="Cysteine sulfenic acid (-SOH) intermediate" evidence="5">
    <location>
        <position position="48"/>
    </location>
</feature>
<comment type="catalytic activity">
    <reaction evidence="6">
        <text>a hydroperoxide + 2 glutathione = an alcohol + glutathione disulfide + H2O</text>
        <dbReference type="Rhea" id="RHEA:62632"/>
        <dbReference type="ChEBI" id="CHEBI:15377"/>
        <dbReference type="ChEBI" id="CHEBI:30879"/>
        <dbReference type="ChEBI" id="CHEBI:35924"/>
        <dbReference type="ChEBI" id="CHEBI:57925"/>
        <dbReference type="ChEBI" id="CHEBI:58297"/>
        <dbReference type="EC" id="1.11.1.27"/>
    </reaction>
</comment>
<keyword evidence="2 6" id="KW-0049">Antioxidant</keyword>
<comment type="similarity">
    <text evidence="6">Belongs to the peroxiredoxin family. Prx5 subfamily.</text>
</comment>
<dbReference type="Proteomes" id="UP000038011">
    <property type="component" value="Unassembled WGS sequence"/>
</dbReference>
<dbReference type="AlphaFoldDB" id="A0A0M9GMC9"/>
<dbReference type="InterPro" id="IPR036249">
    <property type="entry name" value="Thioredoxin-like_sf"/>
</dbReference>
<dbReference type="GO" id="GO:0045454">
    <property type="term" value="P:cell redox homeostasis"/>
    <property type="evidence" value="ECO:0007669"/>
    <property type="project" value="TreeGrafter"/>
</dbReference>
<evidence type="ECO:0000256" key="5">
    <source>
        <dbReference type="PIRSR" id="PIRSR637944-1"/>
    </source>
</evidence>
<keyword evidence="1 6" id="KW-0575">Peroxidase</keyword>
<dbReference type="STRING" id="1514904.SU32_09695"/>
<evidence type="ECO:0000313" key="8">
    <source>
        <dbReference type="EMBL" id="KPB01160.1"/>
    </source>
</evidence>
<feature type="domain" description="Thioredoxin" evidence="7">
    <location>
        <begin position="2"/>
        <end position="160"/>
    </location>
</feature>
<dbReference type="GO" id="GO:0042744">
    <property type="term" value="P:hydrogen peroxide catabolic process"/>
    <property type="evidence" value="ECO:0007669"/>
    <property type="project" value="TreeGrafter"/>
</dbReference>
<dbReference type="PANTHER" id="PTHR10430:SF16">
    <property type="entry name" value="PEROXIREDOXIN-5, MITOCHONDRIAL"/>
    <property type="match status" value="1"/>
</dbReference>
<dbReference type="PATRIC" id="fig|1514904.3.peg.769"/>
<comment type="caution">
    <text evidence="8">The sequence shown here is derived from an EMBL/GenBank/DDBJ whole genome shotgun (WGS) entry which is preliminary data.</text>
</comment>
<evidence type="ECO:0000313" key="9">
    <source>
        <dbReference type="Proteomes" id="UP000038011"/>
    </source>
</evidence>
<proteinExistence type="inferred from homology"/>
<protein>
    <recommendedName>
        <fullName evidence="6">Glutathione-dependent peroxiredoxin</fullName>
        <ecNumber evidence="6">1.11.1.27</ecNumber>
    </recommendedName>
</protein>
<dbReference type="InterPro" id="IPR013766">
    <property type="entry name" value="Thioredoxin_domain"/>
</dbReference>
<keyword evidence="4 6" id="KW-0676">Redox-active center</keyword>
<dbReference type="GO" id="GO:0005737">
    <property type="term" value="C:cytoplasm"/>
    <property type="evidence" value="ECO:0007669"/>
    <property type="project" value="TreeGrafter"/>
</dbReference>
<keyword evidence="9" id="KW-1185">Reference proteome</keyword>